<evidence type="ECO:0000313" key="2">
    <source>
        <dbReference type="Proteomes" id="UP001189429"/>
    </source>
</evidence>
<sequence length="240" mass="26826">MPSDDQVMAGYNIPHNIMVVVALRRAAEMVKGPMKDADLASELEEMASIVEEAVRKHSVVEDAGGNKIYAFQVDGWGNATPMDDASMPNLLWLPYLGYADPAGLYEPTRRFVLSGESRNFFSSGANHTGLEGLGSQHESHGLRLLRGPECHGKCLWHLGLIMQRMTADSEEERRHCMEQILTSNCGTNKLHEGFSLENSYRYNRDGFRWANALFSDWVLRDWVGPDARREAGGHAMLFAP</sequence>
<dbReference type="InterPro" id="IPR012341">
    <property type="entry name" value="6hp_glycosidase-like_sf"/>
</dbReference>
<dbReference type="Gene3D" id="1.50.10.10">
    <property type="match status" value="1"/>
</dbReference>
<protein>
    <submittedName>
        <fullName evidence="1">Uncharacterized protein</fullName>
    </submittedName>
</protein>
<organism evidence="1 2">
    <name type="scientific">Prorocentrum cordatum</name>
    <dbReference type="NCBI Taxonomy" id="2364126"/>
    <lineage>
        <taxon>Eukaryota</taxon>
        <taxon>Sar</taxon>
        <taxon>Alveolata</taxon>
        <taxon>Dinophyceae</taxon>
        <taxon>Prorocentrales</taxon>
        <taxon>Prorocentraceae</taxon>
        <taxon>Prorocentrum</taxon>
    </lineage>
</organism>
<dbReference type="InterPro" id="IPR008928">
    <property type="entry name" value="6-hairpin_glycosidase_sf"/>
</dbReference>
<dbReference type="SMART" id="SM01149">
    <property type="entry name" value="DUF1237"/>
    <property type="match status" value="1"/>
</dbReference>
<dbReference type="PANTHER" id="PTHR31047:SF0">
    <property type="entry name" value="MEIOTICALLY UP-REGULATED GENE 157 PROTEIN"/>
    <property type="match status" value="1"/>
</dbReference>
<name>A0ABN9VCB3_9DINO</name>
<dbReference type="PANTHER" id="PTHR31047">
    <property type="entry name" value="MEIOTICALLY UP-REGULATED GENE 157 PROTEIN"/>
    <property type="match status" value="1"/>
</dbReference>
<accession>A0ABN9VCB3</accession>
<dbReference type="EMBL" id="CAUYUJ010016984">
    <property type="protein sequence ID" value="CAK0870682.1"/>
    <property type="molecule type" value="Genomic_DNA"/>
</dbReference>
<keyword evidence="2" id="KW-1185">Reference proteome</keyword>
<evidence type="ECO:0000313" key="1">
    <source>
        <dbReference type="EMBL" id="CAK0870682.1"/>
    </source>
</evidence>
<reference evidence="1" key="1">
    <citation type="submission" date="2023-10" db="EMBL/GenBank/DDBJ databases">
        <authorList>
            <person name="Chen Y."/>
            <person name="Shah S."/>
            <person name="Dougan E. K."/>
            <person name="Thang M."/>
            <person name="Chan C."/>
        </authorList>
    </citation>
    <scope>NUCLEOTIDE SEQUENCE [LARGE SCALE GENOMIC DNA]</scope>
</reference>
<dbReference type="Pfam" id="PF06824">
    <property type="entry name" value="Glyco_hydro_125"/>
    <property type="match status" value="1"/>
</dbReference>
<dbReference type="SUPFAM" id="SSF48208">
    <property type="entry name" value="Six-hairpin glycosidases"/>
    <property type="match status" value="1"/>
</dbReference>
<dbReference type="InterPro" id="IPR008313">
    <property type="entry name" value="GH125"/>
</dbReference>
<proteinExistence type="predicted"/>
<gene>
    <name evidence="1" type="ORF">PCOR1329_LOCUS56717</name>
</gene>
<dbReference type="Proteomes" id="UP001189429">
    <property type="component" value="Unassembled WGS sequence"/>
</dbReference>
<comment type="caution">
    <text evidence="1">The sequence shown here is derived from an EMBL/GenBank/DDBJ whole genome shotgun (WGS) entry which is preliminary data.</text>
</comment>